<evidence type="ECO:0000313" key="2">
    <source>
        <dbReference type="EMBL" id="KAJ1164088.1"/>
    </source>
</evidence>
<dbReference type="EMBL" id="JANPWB010000008">
    <property type="protein sequence ID" value="KAJ1164088.1"/>
    <property type="molecule type" value="Genomic_DNA"/>
</dbReference>
<feature type="compositionally biased region" description="Acidic residues" evidence="1">
    <location>
        <begin position="34"/>
        <end position="45"/>
    </location>
</feature>
<sequence>MYRGLCAGKKAAKPDLRKPLRAYEEVTKIQSQPEDSEDEDPNVGDLDVGELDLVMEVGMAVCPKQVLPEPSMSTYSSVSSKNVSPEMLVERKAEREFRLQMAKLKI</sequence>
<comment type="caution">
    <text evidence="2">The sequence shown here is derived from an EMBL/GenBank/DDBJ whole genome shotgun (WGS) entry which is preliminary data.</text>
</comment>
<reference evidence="2" key="1">
    <citation type="journal article" date="2022" name="bioRxiv">
        <title>Sequencing and chromosome-scale assembly of the giantPleurodeles waltlgenome.</title>
        <authorList>
            <person name="Brown T."/>
            <person name="Elewa A."/>
            <person name="Iarovenko S."/>
            <person name="Subramanian E."/>
            <person name="Araus A.J."/>
            <person name="Petzold A."/>
            <person name="Susuki M."/>
            <person name="Suzuki K.-i.T."/>
            <person name="Hayashi T."/>
            <person name="Toyoda A."/>
            <person name="Oliveira C."/>
            <person name="Osipova E."/>
            <person name="Leigh N.D."/>
            <person name="Simon A."/>
            <person name="Yun M.H."/>
        </authorList>
    </citation>
    <scope>NUCLEOTIDE SEQUENCE</scope>
    <source>
        <strain evidence="2">20211129_DDA</strain>
        <tissue evidence="2">Liver</tissue>
    </source>
</reference>
<feature type="region of interest" description="Disordered" evidence="1">
    <location>
        <begin position="26"/>
        <end position="45"/>
    </location>
</feature>
<protein>
    <submittedName>
        <fullName evidence="2">Uncharacterized protein</fullName>
    </submittedName>
</protein>
<gene>
    <name evidence="2" type="ORF">NDU88_004534</name>
</gene>
<evidence type="ECO:0000313" key="3">
    <source>
        <dbReference type="Proteomes" id="UP001066276"/>
    </source>
</evidence>
<accession>A0AAV7SJ57</accession>
<keyword evidence="3" id="KW-1185">Reference proteome</keyword>
<dbReference type="Proteomes" id="UP001066276">
    <property type="component" value="Chromosome 4_2"/>
</dbReference>
<evidence type="ECO:0000256" key="1">
    <source>
        <dbReference type="SAM" id="MobiDB-lite"/>
    </source>
</evidence>
<dbReference type="AlphaFoldDB" id="A0AAV7SJ57"/>
<proteinExistence type="predicted"/>
<name>A0AAV7SJ57_PLEWA</name>
<organism evidence="2 3">
    <name type="scientific">Pleurodeles waltl</name>
    <name type="common">Iberian ribbed newt</name>
    <dbReference type="NCBI Taxonomy" id="8319"/>
    <lineage>
        <taxon>Eukaryota</taxon>
        <taxon>Metazoa</taxon>
        <taxon>Chordata</taxon>
        <taxon>Craniata</taxon>
        <taxon>Vertebrata</taxon>
        <taxon>Euteleostomi</taxon>
        <taxon>Amphibia</taxon>
        <taxon>Batrachia</taxon>
        <taxon>Caudata</taxon>
        <taxon>Salamandroidea</taxon>
        <taxon>Salamandridae</taxon>
        <taxon>Pleurodelinae</taxon>
        <taxon>Pleurodeles</taxon>
    </lineage>
</organism>